<dbReference type="AlphaFoldDB" id="A0AAV2Q5X0"/>
<keyword evidence="3" id="KW-0862">Zinc</keyword>
<gene>
    <name evidence="5" type="ORF">MNOR_LOCUS8930</name>
</gene>
<dbReference type="EMBL" id="CAXKWB010004224">
    <property type="protein sequence ID" value="CAL4072815.1"/>
    <property type="molecule type" value="Genomic_DNA"/>
</dbReference>
<evidence type="ECO:0000313" key="5">
    <source>
        <dbReference type="EMBL" id="CAL4072815.1"/>
    </source>
</evidence>
<keyword evidence="2" id="KW-0863">Zinc-finger</keyword>
<organism evidence="5 6">
    <name type="scientific">Meganyctiphanes norvegica</name>
    <name type="common">Northern krill</name>
    <name type="synonym">Thysanopoda norvegica</name>
    <dbReference type="NCBI Taxonomy" id="48144"/>
    <lineage>
        <taxon>Eukaryota</taxon>
        <taxon>Metazoa</taxon>
        <taxon>Ecdysozoa</taxon>
        <taxon>Arthropoda</taxon>
        <taxon>Crustacea</taxon>
        <taxon>Multicrustacea</taxon>
        <taxon>Malacostraca</taxon>
        <taxon>Eumalacostraca</taxon>
        <taxon>Eucarida</taxon>
        <taxon>Euphausiacea</taxon>
        <taxon>Euphausiidae</taxon>
        <taxon>Meganyctiphanes</taxon>
    </lineage>
</organism>
<dbReference type="Pfam" id="PF17180">
    <property type="entry name" value="Zn_ribbon_3CxxC_2"/>
    <property type="match status" value="1"/>
</dbReference>
<dbReference type="SMART" id="SM01328">
    <property type="entry name" value="zf-3CxxC"/>
    <property type="match status" value="1"/>
</dbReference>
<evidence type="ECO:0000256" key="2">
    <source>
        <dbReference type="ARBA" id="ARBA00022771"/>
    </source>
</evidence>
<reference evidence="5 6" key="1">
    <citation type="submission" date="2024-05" db="EMBL/GenBank/DDBJ databases">
        <authorList>
            <person name="Wallberg A."/>
        </authorList>
    </citation>
    <scope>NUCLEOTIDE SEQUENCE [LARGE SCALE GENOMIC DNA]</scope>
</reference>
<dbReference type="InterPro" id="IPR033446">
    <property type="entry name" value="ZCCHC24_Znf-3CxxC"/>
</dbReference>
<protein>
    <recommendedName>
        <fullName evidence="4">3CxxC-type domain-containing protein</fullName>
    </recommendedName>
</protein>
<keyword evidence="1" id="KW-0479">Metal-binding</keyword>
<evidence type="ECO:0000313" key="6">
    <source>
        <dbReference type="Proteomes" id="UP001497623"/>
    </source>
</evidence>
<dbReference type="InterPro" id="IPR027377">
    <property type="entry name" value="ZAR1/RTP1-5-like_Znf-3CxxC"/>
</dbReference>
<feature type="domain" description="3CxxC-type" evidence="4">
    <location>
        <begin position="37"/>
        <end position="103"/>
    </location>
</feature>
<evidence type="ECO:0000259" key="4">
    <source>
        <dbReference type="SMART" id="SM01328"/>
    </source>
</evidence>
<evidence type="ECO:0000256" key="1">
    <source>
        <dbReference type="ARBA" id="ARBA00022723"/>
    </source>
</evidence>
<name>A0AAV2Q5X0_MEGNR</name>
<keyword evidence="6" id="KW-1185">Reference proteome</keyword>
<dbReference type="GO" id="GO:0008270">
    <property type="term" value="F:zinc ion binding"/>
    <property type="evidence" value="ECO:0007669"/>
    <property type="project" value="UniProtKB-KW"/>
</dbReference>
<evidence type="ECO:0000256" key="3">
    <source>
        <dbReference type="ARBA" id="ARBA00022833"/>
    </source>
</evidence>
<dbReference type="Proteomes" id="UP001497623">
    <property type="component" value="Unassembled WGS sequence"/>
</dbReference>
<comment type="caution">
    <text evidence="5">The sequence shown here is derived from an EMBL/GenBank/DDBJ whole genome shotgun (WGS) entry which is preliminary data.</text>
</comment>
<sequence>MDSLSSSLAGLSIRTEKKYGSKSDQGPKLTPYQGKNKCFGEFKCQKCHKFWASPHSWANCYQECKGCSSKVYPFKQTKLEHSGEERKTLKPHPMELCQKCQQFGRACWKSRARF</sequence>
<proteinExistence type="predicted"/>
<accession>A0AAV2Q5X0</accession>